<dbReference type="GO" id="GO:0016747">
    <property type="term" value="F:acyltransferase activity, transferring groups other than amino-acyl groups"/>
    <property type="evidence" value="ECO:0007669"/>
    <property type="project" value="InterPro"/>
</dbReference>
<dbReference type="Pfam" id="PF00583">
    <property type="entry name" value="Acetyltransf_1"/>
    <property type="match status" value="1"/>
</dbReference>
<dbReference type="CDD" id="cd04301">
    <property type="entry name" value="NAT_SF"/>
    <property type="match status" value="1"/>
</dbReference>
<dbReference type="InterPro" id="IPR016181">
    <property type="entry name" value="Acyl_CoA_acyltransferase"/>
</dbReference>
<protein>
    <recommendedName>
        <fullName evidence="1">N-acetyltransferase domain-containing protein</fullName>
    </recommendedName>
</protein>
<organism evidence="2 3">
    <name type="scientific">Mesoterricola silvestris</name>
    <dbReference type="NCBI Taxonomy" id="2927979"/>
    <lineage>
        <taxon>Bacteria</taxon>
        <taxon>Pseudomonadati</taxon>
        <taxon>Acidobacteriota</taxon>
        <taxon>Holophagae</taxon>
        <taxon>Holophagales</taxon>
        <taxon>Holophagaceae</taxon>
        <taxon>Mesoterricola</taxon>
    </lineage>
</organism>
<dbReference type="EMBL" id="AP027080">
    <property type="protein sequence ID" value="BDU71758.1"/>
    <property type="molecule type" value="Genomic_DNA"/>
</dbReference>
<evidence type="ECO:0000259" key="1">
    <source>
        <dbReference type="PROSITE" id="PS51186"/>
    </source>
</evidence>
<gene>
    <name evidence="2" type="ORF">METEAL_09320</name>
</gene>
<sequence>MSDPQSLQHRTRSLGRRLGDVLRRIPPFLGDLVRKLRTLGFRAATAYLWSRVTELTENLLYEFRTTGPGPESVLPEGWTVRTFTSADDPDLDLLIRAGGGEGLSNFRRQAVAHVLCIEGEPVACGWQYPWDPVARWLGPDAVYLGGAWVRPEWRGRGINAVLLAHVTGNLPVGSRVVMLVAVENRSSQACLAKGASTCRGLLQVRMVLSMVWKIRLLPIPEGVVPSRRGAGGNAVATEP</sequence>
<dbReference type="SUPFAM" id="SSF55729">
    <property type="entry name" value="Acyl-CoA N-acyltransferases (Nat)"/>
    <property type="match status" value="1"/>
</dbReference>
<dbReference type="PROSITE" id="PS51186">
    <property type="entry name" value="GNAT"/>
    <property type="match status" value="1"/>
</dbReference>
<dbReference type="AlphaFoldDB" id="A0AA48GWR9"/>
<name>A0AA48GWR9_9BACT</name>
<keyword evidence="3" id="KW-1185">Reference proteome</keyword>
<dbReference type="Gene3D" id="3.40.630.30">
    <property type="match status" value="1"/>
</dbReference>
<reference evidence="3" key="1">
    <citation type="journal article" date="2023" name="Int. J. Syst. Evol. Microbiol.">
        <title>Mesoterricola silvestris gen. nov., sp. nov., Mesoterricola sediminis sp. nov., Geothrix oryzae sp. nov., Geothrix edaphica sp. nov., Geothrix rubra sp. nov., and Geothrix limicola sp. nov., six novel members of Acidobacteriota isolated from soils.</title>
        <authorList>
            <person name="Itoh H."/>
            <person name="Sugisawa Y."/>
            <person name="Mise K."/>
            <person name="Xu Z."/>
            <person name="Kuniyasu M."/>
            <person name="Ushijima N."/>
            <person name="Kawano K."/>
            <person name="Kobayashi E."/>
            <person name="Shiratori Y."/>
            <person name="Masuda Y."/>
            <person name="Senoo K."/>
        </authorList>
    </citation>
    <scope>NUCLEOTIDE SEQUENCE [LARGE SCALE GENOMIC DNA]</scope>
    <source>
        <strain evidence="3">W79</strain>
    </source>
</reference>
<evidence type="ECO:0000313" key="2">
    <source>
        <dbReference type="EMBL" id="BDU71758.1"/>
    </source>
</evidence>
<proteinExistence type="predicted"/>
<evidence type="ECO:0000313" key="3">
    <source>
        <dbReference type="Proteomes" id="UP001238179"/>
    </source>
</evidence>
<dbReference type="RefSeq" id="WP_316414661.1">
    <property type="nucleotide sequence ID" value="NZ_AP027080.1"/>
</dbReference>
<accession>A0AA48GWR9</accession>
<dbReference type="InterPro" id="IPR000182">
    <property type="entry name" value="GNAT_dom"/>
</dbReference>
<feature type="domain" description="N-acetyltransferase" evidence="1">
    <location>
        <begin position="78"/>
        <end position="218"/>
    </location>
</feature>
<dbReference type="Proteomes" id="UP001238179">
    <property type="component" value="Chromosome"/>
</dbReference>
<dbReference type="KEGG" id="msil:METEAL_09320"/>